<evidence type="ECO:0000256" key="4">
    <source>
        <dbReference type="ARBA" id="ARBA00022679"/>
    </source>
</evidence>
<keyword evidence="4 10" id="KW-0808">Transferase</keyword>
<keyword evidence="5 8" id="KW-0812">Transmembrane</keyword>
<evidence type="ECO:0000256" key="6">
    <source>
        <dbReference type="ARBA" id="ARBA00022989"/>
    </source>
</evidence>
<feature type="transmembrane region" description="Helical" evidence="8">
    <location>
        <begin position="145"/>
        <end position="165"/>
    </location>
</feature>
<evidence type="ECO:0000256" key="1">
    <source>
        <dbReference type="ARBA" id="ARBA00004651"/>
    </source>
</evidence>
<feature type="transmembrane region" description="Helical" evidence="8">
    <location>
        <begin position="95"/>
        <end position="115"/>
    </location>
</feature>
<name>A0A0G1DHC7_9BACT</name>
<feature type="transmembrane region" description="Helical" evidence="8">
    <location>
        <begin position="309"/>
        <end position="327"/>
    </location>
</feature>
<feature type="transmembrane region" description="Helical" evidence="8">
    <location>
        <begin position="208"/>
        <end position="228"/>
    </location>
</feature>
<evidence type="ECO:0000256" key="2">
    <source>
        <dbReference type="ARBA" id="ARBA00022475"/>
    </source>
</evidence>
<feature type="transmembrane region" description="Helical" evidence="8">
    <location>
        <begin position="12"/>
        <end position="32"/>
    </location>
</feature>
<dbReference type="GO" id="GO:0009103">
    <property type="term" value="P:lipopolysaccharide biosynthetic process"/>
    <property type="evidence" value="ECO:0007669"/>
    <property type="project" value="UniProtKB-ARBA"/>
</dbReference>
<comment type="subcellular location">
    <subcellularLocation>
        <location evidence="1">Cell membrane</location>
        <topology evidence="1">Multi-pass membrane protein</topology>
    </subcellularLocation>
</comment>
<feature type="transmembrane region" description="Helical" evidence="8">
    <location>
        <begin position="122"/>
        <end position="139"/>
    </location>
</feature>
<organism evidence="10 11">
    <name type="scientific">Candidatus Woesebacteria bacterium GW2011_GWB1_43_14</name>
    <dbReference type="NCBI Taxonomy" id="1618578"/>
    <lineage>
        <taxon>Bacteria</taxon>
        <taxon>Candidatus Woeseibacteriota</taxon>
    </lineage>
</organism>
<feature type="transmembrane region" description="Helical" evidence="8">
    <location>
        <begin position="172"/>
        <end position="202"/>
    </location>
</feature>
<feature type="domain" description="Glycosyltransferase RgtA/B/C/D-like" evidence="9">
    <location>
        <begin position="76"/>
        <end position="227"/>
    </location>
</feature>
<dbReference type="InterPro" id="IPR038731">
    <property type="entry name" value="RgtA/B/C-like"/>
</dbReference>
<dbReference type="Proteomes" id="UP000034090">
    <property type="component" value="Unassembled WGS sequence"/>
</dbReference>
<dbReference type="STRING" id="1618578.UV74_C0013G0392"/>
<keyword evidence="7 8" id="KW-0472">Membrane</keyword>
<gene>
    <name evidence="10" type="ORF">UV74_C0013G0392</name>
</gene>
<dbReference type="InterPro" id="IPR050297">
    <property type="entry name" value="LipidA_mod_glycosyltrf_83"/>
</dbReference>
<evidence type="ECO:0000256" key="5">
    <source>
        <dbReference type="ARBA" id="ARBA00022692"/>
    </source>
</evidence>
<feature type="transmembrane region" description="Helical" evidence="8">
    <location>
        <begin position="333"/>
        <end position="352"/>
    </location>
</feature>
<accession>A0A0G1DHC7</accession>
<keyword evidence="3" id="KW-0328">Glycosyltransferase</keyword>
<dbReference type="GO" id="GO:0005886">
    <property type="term" value="C:plasma membrane"/>
    <property type="evidence" value="ECO:0007669"/>
    <property type="project" value="UniProtKB-SubCell"/>
</dbReference>
<keyword evidence="2" id="KW-1003">Cell membrane</keyword>
<keyword evidence="6 8" id="KW-1133">Transmembrane helix</keyword>
<comment type="caution">
    <text evidence="10">The sequence shown here is derived from an EMBL/GenBank/DDBJ whole genome shotgun (WGS) entry which is preliminary data.</text>
</comment>
<dbReference type="AlphaFoldDB" id="A0A0G1DHC7"/>
<dbReference type="PANTHER" id="PTHR33908">
    <property type="entry name" value="MANNOSYLTRANSFERASE YKCB-RELATED"/>
    <property type="match status" value="1"/>
</dbReference>
<evidence type="ECO:0000313" key="11">
    <source>
        <dbReference type="Proteomes" id="UP000034090"/>
    </source>
</evidence>
<dbReference type="Pfam" id="PF13231">
    <property type="entry name" value="PMT_2"/>
    <property type="match status" value="1"/>
</dbReference>
<reference evidence="10 11" key="1">
    <citation type="journal article" date="2015" name="Nature">
        <title>rRNA introns, odd ribosomes, and small enigmatic genomes across a large radiation of phyla.</title>
        <authorList>
            <person name="Brown C.T."/>
            <person name="Hug L.A."/>
            <person name="Thomas B.C."/>
            <person name="Sharon I."/>
            <person name="Castelle C.J."/>
            <person name="Singh A."/>
            <person name="Wilkins M.J."/>
            <person name="Williams K.H."/>
            <person name="Banfield J.F."/>
        </authorList>
    </citation>
    <scope>NUCLEOTIDE SEQUENCE [LARGE SCALE GENOMIC DNA]</scope>
</reference>
<protein>
    <submittedName>
        <fullName evidence="10">4-amino-4-deoxy-L-arabinose transferase and related glycosyltransferase of PMT family-like protein</fullName>
    </submittedName>
</protein>
<dbReference type="PANTHER" id="PTHR33908:SF11">
    <property type="entry name" value="MEMBRANE PROTEIN"/>
    <property type="match status" value="1"/>
</dbReference>
<evidence type="ECO:0000259" key="9">
    <source>
        <dbReference type="Pfam" id="PF13231"/>
    </source>
</evidence>
<feature type="transmembrane region" description="Helical" evidence="8">
    <location>
        <begin position="71"/>
        <end position="89"/>
    </location>
</feature>
<dbReference type="EMBL" id="LCFQ01000013">
    <property type="protein sequence ID" value="KKS97270.1"/>
    <property type="molecule type" value="Genomic_DNA"/>
</dbReference>
<evidence type="ECO:0000256" key="8">
    <source>
        <dbReference type="SAM" id="Phobius"/>
    </source>
</evidence>
<feature type="transmembrane region" description="Helical" evidence="8">
    <location>
        <begin position="359"/>
        <end position="377"/>
    </location>
</feature>
<dbReference type="GO" id="GO:0016763">
    <property type="term" value="F:pentosyltransferase activity"/>
    <property type="evidence" value="ECO:0007669"/>
    <property type="project" value="TreeGrafter"/>
</dbReference>
<evidence type="ECO:0000256" key="3">
    <source>
        <dbReference type="ARBA" id="ARBA00022676"/>
    </source>
</evidence>
<evidence type="ECO:0000313" key="10">
    <source>
        <dbReference type="EMBL" id="KKS97270.1"/>
    </source>
</evidence>
<sequence length="497" mass="56859">MEGYLFKDVREFIKKNYLILTILLLGFFFRAYRSRELFMYSHDQDLLGWFIKDVLINHDLRLVGQETSIKGIYIGPFFYYLLIPFYLIFKMDPIGGVYFSIILGVISIWSVYFVFSKILSKSIGLAGSFIYAISFYTVFTDREVVPTTPAMLWTVWYLYGLHLLLGKQRRGFLLLGVLIGLIWNINLGLAVSFPLILYALFLRRKIDLVGAFKGFIAGVFVASPLIIFELRNGFQQIKSAMNNVGGGGTEFPGVADKFDRVMQLVVKNVSSLIWGSVVPVSQKDTFSLVMLFLVVITFKKMADLKILKLIWAWIILYILFFSTNSIILSEYYLNGVTIVWILILAIALEKLYEKPILRIFGLMMLLGFFSINIYRLFQIDINKSGYIDRRALVSFIKNDASNNSYPCVSVSYITKPGYDLGYRYLFWLEGMHVNQPISGSPVYTIVFPHSMVDKIDQSFGALGLVLPDYEKYNMREVVVSCSGENSNLTDPLFGFSD</sequence>
<proteinExistence type="predicted"/>
<evidence type="ECO:0000256" key="7">
    <source>
        <dbReference type="ARBA" id="ARBA00023136"/>
    </source>
</evidence>